<reference evidence="2" key="1">
    <citation type="journal article" date="2022" name="bioRxiv">
        <title>Sequencing and chromosome-scale assembly of the giantPleurodeles waltlgenome.</title>
        <authorList>
            <person name="Brown T."/>
            <person name="Elewa A."/>
            <person name="Iarovenko S."/>
            <person name="Subramanian E."/>
            <person name="Araus A.J."/>
            <person name="Petzold A."/>
            <person name="Susuki M."/>
            <person name="Suzuki K.-i.T."/>
            <person name="Hayashi T."/>
            <person name="Toyoda A."/>
            <person name="Oliveira C."/>
            <person name="Osipova E."/>
            <person name="Leigh N.D."/>
            <person name="Simon A."/>
            <person name="Yun M.H."/>
        </authorList>
    </citation>
    <scope>NUCLEOTIDE SEQUENCE</scope>
    <source>
        <strain evidence="2">20211129_DDA</strain>
        <tissue evidence="2">Liver</tissue>
    </source>
</reference>
<evidence type="ECO:0000313" key="3">
    <source>
        <dbReference type="Proteomes" id="UP001066276"/>
    </source>
</evidence>
<name>A0AAV7S2E9_PLEWA</name>
<gene>
    <name evidence="2" type="ORF">NDU88_010142</name>
</gene>
<evidence type="ECO:0000256" key="1">
    <source>
        <dbReference type="SAM" id="MobiDB-lite"/>
    </source>
</evidence>
<dbReference type="EMBL" id="JANPWB010000009">
    <property type="protein sequence ID" value="KAJ1157430.1"/>
    <property type="molecule type" value="Genomic_DNA"/>
</dbReference>
<accession>A0AAV7S2E9</accession>
<proteinExistence type="predicted"/>
<protein>
    <submittedName>
        <fullName evidence="2">Uncharacterized protein</fullName>
    </submittedName>
</protein>
<feature type="region of interest" description="Disordered" evidence="1">
    <location>
        <begin position="27"/>
        <end position="77"/>
    </location>
</feature>
<evidence type="ECO:0000313" key="2">
    <source>
        <dbReference type="EMBL" id="KAJ1157430.1"/>
    </source>
</evidence>
<keyword evidence="3" id="KW-1185">Reference proteome</keyword>
<dbReference type="Proteomes" id="UP001066276">
    <property type="component" value="Chromosome 5"/>
</dbReference>
<dbReference type="AlphaFoldDB" id="A0AAV7S2E9"/>
<organism evidence="2 3">
    <name type="scientific">Pleurodeles waltl</name>
    <name type="common">Iberian ribbed newt</name>
    <dbReference type="NCBI Taxonomy" id="8319"/>
    <lineage>
        <taxon>Eukaryota</taxon>
        <taxon>Metazoa</taxon>
        <taxon>Chordata</taxon>
        <taxon>Craniata</taxon>
        <taxon>Vertebrata</taxon>
        <taxon>Euteleostomi</taxon>
        <taxon>Amphibia</taxon>
        <taxon>Batrachia</taxon>
        <taxon>Caudata</taxon>
        <taxon>Salamandroidea</taxon>
        <taxon>Salamandridae</taxon>
        <taxon>Pleurodelinae</taxon>
        <taxon>Pleurodeles</taxon>
    </lineage>
</organism>
<sequence length="77" mass="8111">MLPVPGSLAATALRPIRARIIVRIGGQGEESSRIVNADPPPPAPARLSHRDSMGGGEAAPPPGLLQQQQWRRCGVRA</sequence>
<comment type="caution">
    <text evidence="2">The sequence shown here is derived from an EMBL/GenBank/DDBJ whole genome shotgun (WGS) entry which is preliminary data.</text>
</comment>